<evidence type="ECO:0000256" key="3">
    <source>
        <dbReference type="ARBA" id="ARBA00022618"/>
    </source>
</evidence>
<dbReference type="InterPro" id="IPR045143">
    <property type="entry name" value="Spc25"/>
</dbReference>
<accession>A0A0C2YRJ2</accession>
<feature type="domain" description="Chromosome segregation protein Spc25 C-terminal" evidence="11">
    <location>
        <begin position="187"/>
        <end position="255"/>
    </location>
</feature>
<comment type="subcellular location">
    <subcellularLocation>
        <location evidence="9">Nucleus</location>
    </subcellularLocation>
    <subcellularLocation>
        <location evidence="9">Chromosome</location>
        <location evidence="9">Centromere</location>
        <location evidence="9">Kinetochore</location>
    </subcellularLocation>
</comment>
<dbReference type="HOGENOM" id="CLU_093947_0_0_1"/>
<evidence type="ECO:0000256" key="7">
    <source>
        <dbReference type="ARBA" id="ARBA00023306"/>
    </source>
</evidence>
<evidence type="ECO:0000313" key="12">
    <source>
        <dbReference type="EMBL" id="KIM52348.1"/>
    </source>
</evidence>
<dbReference type="Gene3D" id="3.30.457.50">
    <property type="entry name" value="Chromosome segregation protein Spc25"/>
    <property type="match status" value="1"/>
</dbReference>
<evidence type="ECO:0000256" key="8">
    <source>
        <dbReference type="ARBA" id="ARBA00023328"/>
    </source>
</evidence>
<keyword evidence="2 9" id="KW-0158">Chromosome</keyword>
<comment type="subunit">
    <text evidence="9">Component of the NDC80 complex.</text>
</comment>
<dbReference type="AlphaFoldDB" id="A0A0C2YRJ2"/>
<keyword evidence="7 9" id="KW-0131">Cell cycle</keyword>
<sequence length="263" mass="29887">MRHTHVDLAAVLAGPNLQIDLKLTAYEISTGNFLKAVTNYTHRAIAEITKHRNAQEADRRRLAERIQAVEAETNQCKVKEIELLAVLNKEQVERRESEHSVDALKRQLASIREKCAAIDVEVEQYRAIVSNLHRGKAVLAFSFCRHGDNCQHAERNNEENTLNTHAALIAAELSAYQSWLHCYIDGIETDKLLIRFSHVDEANLDREFSFVLDVSEPSYNVITTTPPLPKLPILLNALKETGNVYRFIKLMRIAFSESLHPHS</sequence>
<keyword evidence="6 10" id="KW-0175">Coiled coil</keyword>
<comment type="function">
    <text evidence="9">Acts as a component of the essential kinetochore-associated NDC80 complex, which is required for chromosome segregation and spindle checkpoint activity.</text>
</comment>
<proteinExistence type="inferred from homology"/>
<evidence type="ECO:0000256" key="9">
    <source>
        <dbReference type="RuleBase" id="RU367150"/>
    </source>
</evidence>
<keyword evidence="13" id="KW-1185">Reference proteome</keyword>
<reference evidence="12 13" key="1">
    <citation type="submission" date="2014-04" db="EMBL/GenBank/DDBJ databases">
        <authorList>
            <consortium name="DOE Joint Genome Institute"/>
            <person name="Kuo A."/>
            <person name="Kohler A."/>
            <person name="Nagy L.G."/>
            <person name="Floudas D."/>
            <person name="Copeland A."/>
            <person name="Barry K.W."/>
            <person name="Cichocki N."/>
            <person name="Veneault-Fourrey C."/>
            <person name="LaButti K."/>
            <person name="Lindquist E.A."/>
            <person name="Lipzen A."/>
            <person name="Lundell T."/>
            <person name="Morin E."/>
            <person name="Murat C."/>
            <person name="Sun H."/>
            <person name="Tunlid A."/>
            <person name="Henrissat B."/>
            <person name="Grigoriev I.V."/>
            <person name="Hibbett D.S."/>
            <person name="Martin F."/>
            <person name="Nordberg H.P."/>
            <person name="Cantor M.N."/>
            <person name="Hua S.X."/>
        </authorList>
    </citation>
    <scope>NUCLEOTIDE SEQUENCE [LARGE SCALE GENOMIC DNA]</scope>
    <source>
        <strain evidence="12 13">Foug A</strain>
    </source>
</reference>
<evidence type="ECO:0000313" key="13">
    <source>
        <dbReference type="Proteomes" id="UP000053989"/>
    </source>
</evidence>
<evidence type="ECO:0000256" key="6">
    <source>
        <dbReference type="ARBA" id="ARBA00023054"/>
    </source>
</evidence>
<organism evidence="12 13">
    <name type="scientific">Scleroderma citrinum Foug A</name>
    <dbReference type="NCBI Taxonomy" id="1036808"/>
    <lineage>
        <taxon>Eukaryota</taxon>
        <taxon>Fungi</taxon>
        <taxon>Dikarya</taxon>
        <taxon>Basidiomycota</taxon>
        <taxon>Agaricomycotina</taxon>
        <taxon>Agaricomycetes</taxon>
        <taxon>Agaricomycetidae</taxon>
        <taxon>Boletales</taxon>
        <taxon>Sclerodermatineae</taxon>
        <taxon>Sclerodermataceae</taxon>
        <taxon>Scleroderma</taxon>
    </lineage>
</organism>
<reference evidence="13" key="2">
    <citation type="submission" date="2015-01" db="EMBL/GenBank/DDBJ databases">
        <title>Evolutionary Origins and Diversification of the Mycorrhizal Mutualists.</title>
        <authorList>
            <consortium name="DOE Joint Genome Institute"/>
            <consortium name="Mycorrhizal Genomics Consortium"/>
            <person name="Kohler A."/>
            <person name="Kuo A."/>
            <person name="Nagy L.G."/>
            <person name="Floudas D."/>
            <person name="Copeland A."/>
            <person name="Barry K.W."/>
            <person name="Cichocki N."/>
            <person name="Veneault-Fourrey C."/>
            <person name="LaButti K."/>
            <person name="Lindquist E.A."/>
            <person name="Lipzen A."/>
            <person name="Lundell T."/>
            <person name="Morin E."/>
            <person name="Murat C."/>
            <person name="Riley R."/>
            <person name="Ohm R."/>
            <person name="Sun H."/>
            <person name="Tunlid A."/>
            <person name="Henrissat B."/>
            <person name="Grigoriev I.V."/>
            <person name="Hibbett D.S."/>
            <person name="Martin F."/>
        </authorList>
    </citation>
    <scope>NUCLEOTIDE SEQUENCE [LARGE SCALE GENOMIC DNA]</scope>
    <source>
        <strain evidence="13">Foug A</strain>
    </source>
</reference>
<evidence type="ECO:0000256" key="5">
    <source>
        <dbReference type="ARBA" id="ARBA00022838"/>
    </source>
</evidence>
<keyword evidence="3 9" id="KW-0132">Cell division</keyword>
<dbReference type="PANTHER" id="PTHR14281:SF0">
    <property type="entry name" value="KINETOCHORE PROTEIN SPC25"/>
    <property type="match status" value="1"/>
</dbReference>
<dbReference type="Pfam" id="PF08234">
    <property type="entry name" value="Spindle_Spc25"/>
    <property type="match status" value="1"/>
</dbReference>
<feature type="coiled-coil region" evidence="10">
    <location>
        <begin position="52"/>
        <end position="121"/>
    </location>
</feature>
<keyword evidence="5 9" id="KW-0995">Kinetochore</keyword>
<evidence type="ECO:0000259" key="11">
    <source>
        <dbReference type="Pfam" id="PF08234"/>
    </source>
</evidence>
<keyword evidence="9" id="KW-0539">Nucleus</keyword>
<comment type="similarity">
    <text evidence="1 9">Belongs to the SPC25 family.</text>
</comment>
<keyword evidence="8 9" id="KW-0137">Centromere</keyword>
<evidence type="ECO:0000256" key="4">
    <source>
        <dbReference type="ARBA" id="ARBA00022776"/>
    </source>
</evidence>
<keyword evidence="4 9" id="KW-0498">Mitosis</keyword>
<gene>
    <name evidence="12" type="ORF">SCLCIDRAFT_566179</name>
</gene>
<evidence type="ECO:0000256" key="2">
    <source>
        <dbReference type="ARBA" id="ARBA00022454"/>
    </source>
</evidence>
<dbReference type="GO" id="GO:0031262">
    <property type="term" value="C:Ndc80 complex"/>
    <property type="evidence" value="ECO:0007669"/>
    <property type="project" value="InterPro"/>
</dbReference>
<evidence type="ECO:0000256" key="1">
    <source>
        <dbReference type="ARBA" id="ARBA00006379"/>
    </source>
</evidence>
<dbReference type="OrthoDB" id="4056921at2759"/>
<evidence type="ECO:0000256" key="10">
    <source>
        <dbReference type="SAM" id="Coils"/>
    </source>
</evidence>
<dbReference type="InParanoid" id="A0A0C2YRJ2"/>
<dbReference type="GO" id="GO:0051301">
    <property type="term" value="P:cell division"/>
    <property type="evidence" value="ECO:0007669"/>
    <property type="project" value="UniProtKB-UniRule"/>
</dbReference>
<dbReference type="STRING" id="1036808.A0A0C2YRJ2"/>
<dbReference type="GO" id="GO:0007059">
    <property type="term" value="P:chromosome segregation"/>
    <property type="evidence" value="ECO:0007669"/>
    <property type="project" value="InterPro"/>
</dbReference>
<dbReference type="PANTHER" id="PTHR14281">
    <property type="entry name" value="KINETOCHORE PROTEIN SPC25-RELATED"/>
    <property type="match status" value="1"/>
</dbReference>
<dbReference type="EMBL" id="KN822213">
    <property type="protein sequence ID" value="KIM52348.1"/>
    <property type="molecule type" value="Genomic_DNA"/>
</dbReference>
<name>A0A0C2YRJ2_9AGAM</name>
<dbReference type="Proteomes" id="UP000053989">
    <property type="component" value="Unassembled WGS sequence"/>
</dbReference>
<dbReference type="InterPro" id="IPR013255">
    <property type="entry name" value="Spc25_C"/>
</dbReference>
<dbReference type="GO" id="GO:0005634">
    <property type="term" value="C:nucleus"/>
    <property type="evidence" value="ECO:0007669"/>
    <property type="project" value="UniProtKB-SubCell"/>
</dbReference>
<protein>
    <recommendedName>
        <fullName evidence="9">Kinetochore protein SPC25</fullName>
    </recommendedName>
</protein>
<dbReference type="CDD" id="cd23784">
    <property type="entry name" value="RWD_Spc25"/>
    <property type="match status" value="1"/>
</dbReference>
<dbReference type="FunCoup" id="A0A0C2YRJ2">
    <property type="interactions" value="126"/>
</dbReference>